<sequence>MVTRRDVILSGGMAIAAAGAFAMTPRRDLNLLGDQQLEKLVPLTIGSWTQQPSSAFVLPKTEGSLSDRLYNQLLTRLYQSDQMVPVMLVMAYGATQSDQLQLHRPEVCYTAVGFQIIATAAATVALAPGVKLPVRELAAMSNQRVEPIVYWTRIGDDLPTDGRQQRSMKLAQSMRGYIPDGILVRISTVAEPSPEVFAQLGEFARELLLSIPAANRQAFIGRPLAAELNAHVAPGGAAVKAP</sequence>
<keyword evidence="3" id="KW-1185">Reference proteome</keyword>
<dbReference type="InterPro" id="IPR014263">
    <property type="entry name" value="Methanolan_biosynth_EpsI"/>
</dbReference>
<gene>
    <name evidence="2" type="primary">epsI</name>
    <name evidence="2" type="ORF">EUV02_06015</name>
</gene>
<accession>A0A4Y9ESA3</accession>
<name>A0A4Y9ESA3_9SPHN</name>
<evidence type="ECO:0000313" key="2">
    <source>
        <dbReference type="EMBL" id="TFU06531.1"/>
    </source>
</evidence>
<evidence type="ECO:0000313" key="3">
    <source>
        <dbReference type="Proteomes" id="UP000297737"/>
    </source>
</evidence>
<dbReference type="NCBIfam" id="TIGR02914">
    <property type="entry name" value="EpsI_fam"/>
    <property type="match status" value="1"/>
</dbReference>
<dbReference type="RefSeq" id="WP_135245255.1">
    <property type="nucleotide sequence ID" value="NZ_SIHO01000001.1"/>
</dbReference>
<proteinExistence type="predicted"/>
<dbReference type="OrthoDB" id="8208147at2"/>
<reference evidence="2 3" key="1">
    <citation type="submission" date="2019-02" db="EMBL/GenBank/DDBJ databases">
        <title>Polymorphobacter sp. isolated from the lake at the Tibet of China.</title>
        <authorList>
            <person name="Li A."/>
        </authorList>
    </citation>
    <scope>NUCLEOTIDE SEQUENCE [LARGE SCALE GENOMIC DNA]</scope>
    <source>
        <strain evidence="2 3">DJ1R-1</strain>
    </source>
</reference>
<dbReference type="Pfam" id="PF11984">
    <property type="entry name" value="DUF3485"/>
    <property type="match status" value="1"/>
</dbReference>
<protein>
    <submittedName>
        <fullName evidence="2">EpsI family protein</fullName>
    </submittedName>
</protein>
<dbReference type="InterPro" id="IPR054654">
    <property type="entry name" value="EpsI_type_V_pred"/>
</dbReference>
<dbReference type="EMBL" id="SIHO01000001">
    <property type="protein sequence ID" value="TFU06531.1"/>
    <property type="molecule type" value="Genomic_DNA"/>
</dbReference>
<feature type="domain" description="Methanolan biosynthesis EpsI" evidence="1">
    <location>
        <begin position="9"/>
        <end position="212"/>
    </location>
</feature>
<dbReference type="NCBIfam" id="NF045608">
    <property type="entry name" value="EpsI_type_V"/>
    <property type="match status" value="1"/>
</dbReference>
<comment type="caution">
    <text evidence="2">The sequence shown here is derived from an EMBL/GenBank/DDBJ whole genome shotgun (WGS) entry which is preliminary data.</text>
</comment>
<organism evidence="2 3">
    <name type="scientific">Glacieibacterium arshaanense</name>
    <dbReference type="NCBI Taxonomy" id="2511025"/>
    <lineage>
        <taxon>Bacteria</taxon>
        <taxon>Pseudomonadati</taxon>
        <taxon>Pseudomonadota</taxon>
        <taxon>Alphaproteobacteria</taxon>
        <taxon>Sphingomonadales</taxon>
        <taxon>Sphingosinicellaceae</taxon>
        <taxon>Glacieibacterium</taxon>
    </lineage>
</organism>
<dbReference type="Proteomes" id="UP000297737">
    <property type="component" value="Unassembled WGS sequence"/>
</dbReference>
<evidence type="ECO:0000259" key="1">
    <source>
        <dbReference type="Pfam" id="PF11984"/>
    </source>
</evidence>
<dbReference type="AlphaFoldDB" id="A0A4Y9ESA3"/>